<dbReference type="OrthoDB" id="2150604at2759"/>
<dbReference type="InterPro" id="IPR023213">
    <property type="entry name" value="CAT-like_dom_sf"/>
</dbReference>
<evidence type="ECO:0000313" key="2">
    <source>
        <dbReference type="Proteomes" id="UP000664132"/>
    </source>
</evidence>
<dbReference type="AlphaFoldDB" id="A0A8H7W3Q4"/>
<organism evidence="1 2">
    <name type="scientific">Cadophora malorum</name>
    <dbReference type="NCBI Taxonomy" id="108018"/>
    <lineage>
        <taxon>Eukaryota</taxon>
        <taxon>Fungi</taxon>
        <taxon>Dikarya</taxon>
        <taxon>Ascomycota</taxon>
        <taxon>Pezizomycotina</taxon>
        <taxon>Leotiomycetes</taxon>
        <taxon>Helotiales</taxon>
        <taxon>Ploettnerulaceae</taxon>
        <taxon>Cadophora</taxon>
    </lineage>
</organism>
<evidence type="ECO:0000313" key="1">
    <source>
        <dbReference type="EMBL" id="KAG4416546.1"/>
    </source>
</evidence>
<comment type="caution">
    <text evidence="1">The sequence shown here is derived from an EMBL/GenBank/DDBJ whole genome shotgun (WGS) entry which is preliminary data.</text>
</comment>
<dbReference type="EMBL" id="JAFJYH010000183">
    <property type="protein sequence ID" value="KAG4416546.1"/>
    <property type="molecule type" value="Genomic_DNA"/>
</dbReference>
<protein>
    <recommendedName>
        <fullName evidence="3">Alcohol acetyltransferase</fullName>
    </recommendedName>
</protein>
<reference evidence="1" key="1">
    <citation type="submission" date="2021-02" db="EMBL/GenBank/DDBJ databases">
        <title>Genome sequence Cadophora malorum strain M34.</title>
        <authorList>
            <person name="Stefanovic E."/>
            <person name="Vu D."/>
            <person name="Scully C."/>
            <person name="Dijksterhuis J."/>
            <person name="Roader J."/>
            <person name="Houbraken J."/>
        </authorList>
    </citation>
    <scope>NUCLEOTIDE SEQUENCE</scope>
    <source>
        <strain evidence="1">M34</strain>
    </source>
</reference>
<dbReference type="InterPro" id="IPR052058">
    <property type="entry name" value="Alcohol_O-acetyltransferase"/>
</dbReference>
<name>A0A8H7W3Q4_9HELO</name>
<dbReference type="Pfam" id="PF07247">
    <property type="entry name" value="AATase"/>
    <property type="match status" value="1"/>
</dbReference>
<evidence type="ECO:0008006" key="3">
    <source>
        <dbReference type="Google" id="ProtNLM"/>
    </source>
</evidence>
<dbReference type="Gene3D" id="3.30.559.10">
    <property type="entry name" value="Chloramphenicol acetyltransferase-like domain"/>
    <property type="match status" value="1"/>
</dbReference>
<dbReference type="PANTHER" id="PTHR28037">
    <property type="entry name" value="ALCOHOL O-ACETYLTRANSFERASE 1-RELATED"/>
    <property type="match status" value="1"/>
</dbReference>
<gene>
    <name evidence="1" type="ORF">IFR04_010340</name>
</gene>
<sequence length="488" mass="53709">MAAIEKDIVPLRPTGNMERFNIIRNHVKFYNNVQVSATYTIPRSALPSPDLASFTHLIHSALRETLQSQPILNVVIEDEGTPQPKWKRAETIDFRELVNVTEHDPKSNPDAWLTEGHKEQLDRVDEIPVWRVRIGVQASALSATSTTLSFVLAFYGHHAIADGVSCGVFHKTFLDAMNNVVAKPSSITTSPLFRPSSSLKLLPSLEEVAPLPISIWFAIKQIIKAFFYNPVDPKNWSGPPVASSLPTITPNLRTFSLGPAQVTWLLQKCRENGTTLTALISVLTARKITEMHPSYSHVAGVIPFSFRKFSGHSSRAMGVFVSSVTPYFASERNPPRGYISCASTSADEPNQTNNELWESARQTRHFITAGSASPKNQMVGMLRFAPDFKGFFLGLFGKKRDHAFEVSNIGVVDGGLGGSEGKASFDKVVFSTGLCVYGDPFSVLVASAEGGELTVSVSWMSEVTEEKEGVALCQYLEEWMSGLAEERR</sequence>
<dbReference type="PANTHER" id="PTHR28037:SF1">
    <property type="entry name" value="ALCOHOL O-ACETYLTRANSFERASE 1-RELATED"/>
    <property type="match status" value="1"/>
</dbReference>
<accession>A0A8H7W3Q4</accession>
<keyword evidence="2" id="KW-1185">Reference proteome</keyword>
<dbReference type="InterPro" id="IPR010828">
    <property type="entry name" value="Atf2/Sli1-like"/>
</dbReference>
<dbReference type="GO" id="GO:0008080">
    <property type="term" value="F:N-acetyltransferase activity"/>
    <property type="evidence" value="ECO:0007669"/>
    <property type="project" value="TreeGrafter"/>
</dbReference>
<proteinExistence type="predicted"/>
<dbReference type="Proteomes" id="UP000664132">
    <property type="component" value="Unassembled WGS sequence"/>
</dbReference>
<dbReference type="SUPFAM" id="SSF52777">
    <property type="entry name" value="CoA-dependent acyltransferases"/>
    <property type="match status" value="1"/>
</dbReference>